<reference evidence="2" key="1">
    <citation type="journal article" date="2019" name="Int. J. Syst. Evol. Microbiol.">
        <title>The Global Catalogue of Microorganisms (GCM) 10K type strain sequencing project: providing services to taxonomists for standard genome sequencing and annotation.</title>
        <authorList>
            <consortium name="The Broad Institute Genomics Platform"/>
            <consortium name="The Broad Institute Genome Sequencing Center for Infectious Disease"/>
            <person name="Wu L."/>
            <person name="Ma J."/>
        </authorList>
    </citation>
    <scope>NUCLEOTIDE SEQUENCE [LARGE SCALE GENOMIC DNA]</scope>
    <source>
        <strain evidence="2">CCUG 58938</strain>
    </source>
</reference>
<evidence type="ECO:0000313" key="1">
    <source>
        <dbReference type="EMBL" id="MFD0999262.1"/>
    </source>
</evidence>
<proteinExistence type="predicted"/>
<gene>
    <name evidence="1" type="ORF">ACFQ21_08090</name>
</gene>
<organism evidence="1 2">
    <name type="scientific">Ohtaekwangia kribbensis</name>
    <dbReference type="NCBI Taxonomy" id="688913"/>
    <lineage>
        <taxon>Bacteria</taxon>
        <taxon>Pseudomonadati</taxon>
        <taxon>Bacteroidota</taxon>
        <taxon>Cytophagia</taxon>
        <taxon>Cytophagales</taxon>
        <taxon>Fulvivirgaceae</taxon>
        <taxon>Ohtaekwangia</taxon>
    </lineage>
</organism>
<dbReference type="InterPro" id="IPR021428">
    <property type="entry name" value="DUF3078"/>
</dbReference>
<dbReference type="Proteomes" id="UP001597112">
    <property type="component" value="Unassembled WGS sequence"/>
</dbReference>
<dbReference type="EMBL" id="JBHTKA010000001">
    <property type="protein sequence ID" value="MFD0999262.1"/>
    <property type="molecule type" value="Genomic_DNA"/>
</dbReference>
<name>A0ABW3JZJ7_9BACT</name>
<evidence type="ECO:0000313" key="2">
    <source>
        <dbReference type="Proteomes" id="UP001597112"/>
    </source>
</evidence>
<sequence>MNEKKIKVVTVLVVLILFAHTHLQAQIVKPDTLSNWHKKFTFTLNFNQASFSSNWKAGGVNSVGFNSGLNYKAGYEKGHSKWDNEIDLLYGFVNNSGQGFRKTLDRLYLDTKYGYKLNDKWDIFTSLNFLSQFSKGYKYEDDATGNEQALIISDFLAPAFITSAWGAEYHPTTYFKLRLSPFAPRLTIVQDPTRFTKTVGPEPYGVDSTKTTRFEWLAFQMTAEFDKEIFTNVNLKWRYLMFANYETLELKTIDHRVDLMITAKVNRFINVSLGGILLYDYDQDSGAQYNQLFNFGFMYSFQNFEDKK</sequence>
<dbReference type="RefSeq" id="WP_377577390.1">
    <property type="nucleotide sequence ID" value="NZ_JBHTKA010000001.1"/>
</dbReference>
<protein>
    <submittedName>
        <fullName evidence="1">DUF3078 domain-containing protein</fullName>
    </submittedName>
</protein>
<keyword evidence="2" id="KW-1185">Reference proteome</keyword>
<accession>A0ABW3JZJ7</accession>
<comment type="caution">
    <text evidence="1">The sequence shown here is derived from an EMBL/GenBank/DDBJ whole genome shotgun (WGS) entry which is preliminary data.</text>
</comment>
<dbReference type="Pfam" id="PF11276">
    <property type="entry name" value="DUF3078"/>
    <property type="match status" value="1"/>
</dbReference>